<evidence type="ECO:0000256" key="1">
    <source>
        <dbReference type="SAM" id="MobiDB-lite"/>
    </source>
</evidence>
<feature type="non-terminal residue" evidence="2">
    <location>
        <position position="1"/>
    </location>
</feature>
<reference evidence="2" key="1">
    <citation type="submission" date="2020-08" db="EMBL/GenBank/DDBJ databases">
        <title>Genome sequencing and assembly of the red palm weevil Rhynchophorus ferrugineus.</title>
        <authorList>
            <person name="Dias G.B."/>
            <person name="Bergman C.M."/>
            <person name="Manee M."/>
        </authorList>
    </citation>
    <scope>NUCLEOTIDE SEQUENCE</scope>
    <source>
        <strain evidence="2">AA-2017</strain>
        <tissue evidence="2">Whole larva</tissue>
    </source>
</reference>
<name>A0A834ICZ0_RHYFE</name>
<sequence>NYKNGNGREFQFKWFSILHKDGSTCDEVHLTAGNKWYNGNVGACTKELTELKIPVFPPPGSNTPMNLHHNCESLAPFQMTSEDSALKKTWSSDEPGKEIRTE</sequence>
<comment type="caution">
    <text evidence="2">The sequence shown here is derived from an EMBL/GenBank/DDBJ whole genome shotgun (WGS) entry which is preliminary data.</text>
</comment>
<proteinExistence type="predicted"/>
<gene>
    <name evidence="2" type="ORF">GWI33_007799</name>
</gene>
<dbReference type="Proteomes" id="UP000625711">
    <property type="component" value="Unassembled WGS sequence"/>
</dbReference>
<protein>
    <submittedName>
        <fullName evidence="2">Uncharacterized protein</fullName>
    </submittedName>
</protein>
<evidence type="ECO:0000313" key="3">
    <source>
        <dbReference type="Proteomes" id="UP000625711"/>
    </source>
</evidence>
<accession>A0A834ICZ0</accession>
<dbReference type="AlphaFoldDB" id="A0A834ICZ0"/>
<organism evidence="2 3">
    <name type="scientific">Rhynchophorus ferrugineus</name>
    <name type="common">Red palm weevil</name>
    <name type="synonym">Curculio ferrugineus</name>
    <dbReference type="NCBI Taxonomy" id="354439"/>
    <lineage>
        <taxon>Eukaryota</taxon>
        <taxon>Metazoa</taxon>
        <taxon>Ecdysozoa</taxon>
        <taxon>Arthropoda</taxon>
        <taxon>Hexapoda</taxon>
        <taxon>Insecta</taxon>
        <taxon>Pterygota</taxon>
        <taxon>Neoptera</taxon>
        <taxon>Endopterygota</taxon>
        <taxon>Coleoptera</taxon>
        <taxon>Polyphaga</taxon>
        <taxon>Cucujiformia</taxon>
        <taxon>Curculionidae</taxon>
        <taxon>Dryophthorinae</taxon>
        <taxon>Rhynchophorus</taxon>
    </lineage>
</organism>
<keyword evidence="3" id="KW-1185">Reference proteome</keyword>
<feature type="compositionally biased region" description="Basic and acidic residues" evidence="1">
    <location>
        <begin position="84"/>
        <end position="102"/>
    </location>
</feature>
<feature type="region of interest" description="Disordered" evidence="1">
    <location>
        <begin position="82"/>
        <end position="102"/>
    </location>
</feature>
<dbReference type="OrthoDB" id="784962at2759"/>
<dbReference type="EMBL" id="JAACXV010002291">
    <property type="protein sequence ID" value="KAF7277399.1"/>
    <property type="molecule type" value="Genomic_DNA"/>
</dbReference>
<evidence type="ECO:0000313" key="2">
    <source>
        <dbReference type="EMBL" id="KAF7277399.1"/>
    </source>
</evidence>